<organism evidence="6 7">
    <name type="scientific">Littorina saxatilis</name>
    <dbReference type="NCBI Taxonomy" id="31220"/>
    <lineage>
        <taxon>Eukaryota</taxon>
        <taxon>Metazoa</taxon>
        <taxon>Spiralia</taxon>
        <taxon>Lophotrochozoa</taxon>
        <taxon>Mollusca</taxon>
        <taxon>Gastropoda</taxon>
        <taxon>Caenogastropoda</taxon>
        <taxon>Littorinimorpha</taxon>
        <taxon>Littorinoidea</taxon>
        <taxon>Littorinidae</taxon>
        <taxon>Littorina</taxon>
    </lineage>
</organism>
<keyword evidence="7" id="KW-1185">Reference proteome</keyword>
<dbReference type="Gene3D" id="3.40.50.300">
    <property type="entry name" value="P-loop containing nucleotide triphosphate hydrolases"/>
    <property type="match status" value="2"/>
</dbReference>
<dbReference type="GO" id="GO:0097352">
    <property type="term" value="P:autophagosome maturation"/>
    <property type="evidence" value="ECO:0007669"/>
    <property type="project" value="TreeGrafter"/>
</dbReference>
<evidence type="ECO:0000256" key="1">
    <source>
        <dbReference type="ARBA" id="ARBA00022741"/>
    </source>
</evidence>
<name>A0AAN9C3U0_9CAEN</name>
<dbReference type="Pfam" id="PF17862">
    <property type="entry name" value="AAA_lid_3"/>
    <property type="match status" value="2"/>
</dbReference>
<feature type="compositionally biased region" description="Gly residues" evidence="4">
    <location>
        <begin position="495"/>
        <end position="509"/>
    </location>
</feature>
<protein>
    <recommendedName>
        <fullName evidence="5">AAA+ ATPase domain-containing protein</fullName>
    </recommendedName>
</protein>
<dbReference type="InterPro" id="IPR050168">
    <property type="entry name" value="AAA_ATPase_domain"/>
</dbReference>
<dbReference type="PANTHER" id="PTHR23077:SF194">
    <property type="entry name" value="ATPASE FAMILY GENE 2 PROTEIN HOMOLOG B"/>
    <property type="match status" value="1"/>
</dbReference>
<dbReference type="Gene3D" id="1.10.8.60">
    <property type="match status" value="2"/>
</dbReference>
<dbReference type="InterPro" id="IPR003960">
    <property type="entry name" value="ATPase_AAA_CS"/>
</dbReference>
<accession>A0AAN9C3U0</accession>
<keyword evidence="2 3" id="KW-0067">ATP-binding</keyword>
<dbReference type="SMART" id="SM00382">
    <property type="entry name" value="AAA"/>
    <property type="match status" value="2"/>
</dbReference>
<dbReference type="GO" id="GO:0005634">
    <property type="term" value="C:nucleus"/>
    <property type="evidence" value="ECO:0007669"/>
    <property type="project" value="TreeGrafter"/>
</dbReference>
<dbReference type="SUPFAM" id="SSF52540">
    <property type="entry name" value="P-loop containing nucleoside triphosphate hydrolases"/>
    <property type="match status" value="2"/>
</dbReference>
<dbReference type="GO" id="GO:0005829">
    <property type="term" value="C:cytosol"/>
    <property type="evidence" value="ECO:0007669"/>
    <property type="project" value="TreeGrafter"/>
</dbReference>
<reference evidence="6 7" key="1">
    <citation type="submission" date="2024-02" db="EMBL/GenBank/DDBJ databases">
        <title>Chromosome-scale genome assembly of the rough periwinkle Littorina saxatilis.</title>
        <authorList>
            <person name="De Jode A."/>
            <person name="Faria R."/>
            <person name="Formenti G."/>
            <person name="Sims Y."/>
            <person name="Smith T.P."/>
            <person name="Tracey A."/>
            <person name="Wood J.M.D."/>
            <person name="Zagrodzka Z.B."/>
            <person name="Johannesson K."/>
            <person name="Butlin R.K."/>
            <person name="Leder E.H."/>
        </authorList>
    </citation>
    <scope>NUCLEOTIDE SEQUENCE [LARGE SCALE GENOMIC DNA]</scope>
    <source>
        <strain evidence="6">Snail1</strain>
        <tissue evidence="6">Muscle</tissue>
    </source>
</reference>
<comment type="similarity">
    <text evidence="3">Belongs to the AAA ATPase family.</text>
</comment>
<dbReference type="EMBL" id="JBAMIC010000001">
    <property type="protein sequence ID" value="KAK7116697.1"/>
    <property type="molecule type" value="Genomic_DNA"/>
</dbReference>
<evidence type="ECO:0000259" key="5">
    <source>
        <dbReference type="SMART" id="SM00382"/>
    </source>
</evidence>
<evidence type="ECO:0000256" key="3">
    <source>
        <dbReference type="RuleBase" id="RU003651"/>
    </source>
</evidence>
<dbReference type="GO" id="GO:0034098">
    <property type="term" value="C:VCP-NPL4-UFD1 AAA ATPase complex"/>
    <property type="evidence" value="ECO:0007669"/>
    <property type="project" value="TreeGrafter"/>
</dbReference>
<dbReference type="InterPro" id="IPR041569">
    <property type="entry name" value="AAA_lid_3"/>
</dbReference>
<dbReference type="InterPro" id="IPR003959">
    <property type="entry name" value="ATPase_AAA_core"/>
</dbReference>
<dbReference type="InterPro" id="IPR003593">
    <property type="entry name" value="AAA+_ATPase"/>
</dbReference>
<evidence type="ECO:0000313" key="6">
    <source>
        <dbReference type="EMBL" id="KAK7116697.1"/>
    </source>
</evidence>
<evidence type="ECO:0000313" key="7">
    <source>
        <dbReference type="Proteomes" id="UP001374579"/>
    </source>
</evidence>
<dbReference type="Proteomes" id="UP001374579">
    <property type="component" value="Unassembled WGS sequence"/>
</dbReference>
<dbReference type="Pfam" id="PF00004">
    <property type="entry name" value="AAA"/>
    <property type="match status" value="2"/>
</dbReference>
<comment type="caution">
    <text evidence="6">The sequence shown here is derived from an EMBL/GenBank/DDBJ whole genome shotgun (WGS) entry which is preliminary data.</text>
</comment>
<sequence>MQNLLVTPGCSVDLSRSRLGKLYDIVRCVVTSCSSDSEEFCKTNSAVRIVETTQIKIDSVQSLECYEALESTSVLLGGKDITGGLQEAHKILANLLKSSSEFSCSQRVLLRGPPGCGKTSLVQQVAYDCKAALLMIKGPEVLSSNPGESESNLGAMFDKAVRLSKEVPCVLFIDEVDCICVRREVASSSSTYRMTTALLTQLDNVCKVGGLLVVMATNSPTTLDPALRRSGRVDREVLISVPSKKQRQQILDVHMRGLPLADDVDLDRLTTITSGYVGSDLELVCTEAWRKTFHRKMSLGQSDKDMEDLKVRQADFEAALLTVKPSLQRGVEIVCEVPTVLWSDVGGLDDVKLQIQQAVEWPMLYPESYEALGLPLAKGVLLYGPPGCGKTTLAQAAANACHVTFLALSCAQLYSPYVGDSEKKVSETFQQARALAPSILFLDEIDSIVGKRSESTSSSSVSERVLSALLNEMDGVGVRLDEQTHGKASQQLQVEGGGGTNAQQAEGGGRVIKDARDRHVLVVAATNRPDMLDPALLRPGRMDRLIFVPPPDFKGRQQAFEVHTKKMPRAQDVDLNDLAQGTEGYTGADIKGVCKEAGLLALKESIMAQHVTKAHFDQAVKDRKPSLPSSLQQVQAIYRQFAHK</sequence>
<gene>
    <name evidence="6" type="ORF">V1264_002330</name>
</gene>
<dbReference type="InterPro" id="IPR027417">
    <property type="entry name" value="P-loop_NTPase"/>
</dbReference>
<feature type="domain" description="AAA+ ATPase" evidence="5">
    <location>
        <begin position="104"/>
        <end position="243"/>
    </location>
</feature>
<dbReference type="FunFam" id="1.10.8.60:FF:000038">
    <property type="entry name" value="spermatogenesis-associated protein 5-like protein 1"/>
    <property type="match status" value="1"/>
</dbReference>
<dbReference type="GO" id="GO:0030970">
    <property type="term" value="P:retrograde protein transport, ER to cytosol"/>
    <property type="evidence" value="ECO:0007669"/>
    <property type="project" value="TreeGrafter"/>
</dbReference>
<feature type="region of interest" description="Disordered" evidence="4">
    <location>
        <begin position="489"/>
        <end position="509"/>
    </location>
</feature>
<dbReference type="GO" id="GO:0031593">
    <property type="term" value="F:polyubiquitin modification-dependent protein binding"/>
    <property type="evidence" value="ECO:0007669"/>
    <property type="project" value="TreeGrafter"/>
</dbReference>
<dbReference type="GO" id="GO:0016887">
    <property type="term" value="F:ATP hydrolysis activity"/>
    <property type="evidence" value="ECO:0007669"/>
    <property type="project" value="InterPro"/>
</dbReference>
<dbReference type="AlphaFoldDB" id="A0AAN9C3U0"/>
<dbReference type="PANTHER" id="PTHR23077">
    <property type="entry name" value="AAA-FAMILY ATPASE"/>
    <property type="match status" value="1"/>
</dbReference>
<dbReference type="GO" id="GO:0051228">
    <property type="term" value="P:mitotic spindle disassembly"/>
    <property type="evidence" value="ECO:0007669"/>
    <property type="project" value="TreeGrafter"/>
</dbReference>
<proteinExistence type="inferred from homology"/>
<evidence type="ECO:0000256" key="4">
    <source>
        <dbReference type="SAM" id="MobiDB-lite"/>
    </source>
</evidence>
<keyword evidence="1 3" id="KW-0547">Nucleotide-binding</keyword>
<dbReference type="GO" id="GO:0005524">
    <property type="term" value="F:ATP binding"/>
    <property type="evidence" value="ECO:0007669"/>
    <property type="project" value="UniProtKB-KW"/>
</dbReference>
<dbReference type="PROSITE" id="PS00674">
    <property type="entry name" value="AAA"/>
    <property type="match status" value="2"/>
</dbReference>
<feature type="domain" description="AAA+ ATPase" evidence="5">
    <location>
        <begin position="376"/>
        <end position="552"/>
    </location>
</feature>
<evidence type="ECO:0000256" key="2">
    <source>
        <dbReference type="ARBA" id="ARBA00022840"/>
    </source>
</evidence>